<dbReference type="OrthoDB" id="9809594at2"/>
<dbReference type="STRING" id="425514.SAMN05443550_110128"/>
<keyword evidence="2" id="KW-0808">Transferase</keyword>
<gene>
    <name evidence="2" type="ORF">SAMN05443550_110128</name>
</gene>
<feature type="domain" description="Glycosyl transferase family 28 C-terminal" evidence="1">
    <location>
        <begin position="259"/>
        <end position="331"/>
    </location>
</feature>
<dbReference type="SUPFAM" id="SSF53756">
    <property type="entry name" value="UDP-Glycosyltransferase/glycogen phosphorylase"/>
    <property type="match status" value="1"/>
</dbReference>
<proteinExistence type="predicted"/>
<dbReference type="AlphaFoldDB" id="A0A1H4GK02"/>
<protein>
    <submittedName>
        <fullName evidence="2">Predicted glycosyl transferase</fullName>
    </submittedName>
</protein>
<evidence type="ECO:0000259" key="1">
    <source>
        <dbReference type="Pfam" id="PF04101"/>
    </source>
</evidence>
<evidence type="ECO:0000313" key="3">
    <source>
        <dbReference type="Proteomes" id="UP000198850"/>
    </source>
</evidence>
<evidence type="ECO:0000313" key="2">
    <source>
        <dbReference type="EMBL" id="SEB09837.1"/>
    </source>
</evidence>
<dbReference type="Gene3D" id="3.40.50.2000">
    <property type="entry name" value="Glycogen Phosphorylase B"/>
    <property type="match status" value="1"/>
</dbReference>
<dbReference type="GO" id="GO:0016758">
    <property type="term" value="F:hexosyltransferase activity"/>
    <property type="evidence" value="ECO:0007669"/>
    <property type="project" value="InterPro"/>
</dbReference>
<dbReference type="PANTHER" id="PTHR21015:SF22">
    <property type="entry name" value="GLYCOSYLTRANSFERASE"/>
    <property type="match status" value="1"/>
</dbReference>
<dbReference type="InterPro" id="IPR007235">
    <property type="entry name" value="Glyco_trans_28_C"/>
</dbReference>
<keyword evidence="3" id="KW-1185">Reference proteome</keyword>
<dbReference type="PANTHER" id="PTHR21015">
    <property type="entry name" value="UDP-N-ACETYLGLUCOSAMINE--N-ACETYLMURAMYL-(PENTAPEPTIDE) PYROPHOSPHORYL-UNDECAPRENOL N-ACETYLGLUCOSAMINE TRANSFERASE 1"/>
    <property type="match status" value="1"/>
</dbReference>
<name>A0A1H4GK02_9SPHI</name>
<sequence>MKQFNTTQQTICFYIHHHGAGHLMRALSIAAVLQGFKIFFLGSNLRPYAGLIADEIECIHLSSDVPAENDLHFSAHPLTFLHYAPLGIAGQRERIALLTDIFKDTSPMLLIVDVSVEITLLARLCGIPSIVIRQHGRRDDLPHMNAYESAELLIAPYSAGMAPPGEKDWISAKTLYAGGFSKYSNLKDSDINEEIPDQVAVLLGQGGSSMDAEFINHLADCCENYNFHVIGLRACIETEAKHNVIWHGQLDDPITVLRYCKVVIGNAGHNTVMEMADLNKRFICIPEERPFEEQLQKAELLKANGNAMVVKSGNLNLLNWPVALDTMVRKQPNWKGVTEKTALGNIAGAISHTMERIYGKPVS</sequence>
<reference evidence="2 3" key="1">
    <citation type="submission" date="2016-10" db="EMBL/GenBank/DDBJ databases">
        <authorList>
            <person name="de Groot N.N."/>
        </authorList>
    </citation>
    <scope>NUCLEOTIDE SEQUENCE [LARGE SCALE GENOMIC DNA]</scope>
    <source>
        <strain evidence="2 3">DSM 19033</strain>
    </source>
</reference>
<dbReference type="RefSeq" id="WP_090558815.1">
    <property type="nucleotide sequence ID" value="NZ_FNRA01000010.1"/>
</dbReference>
<organism evidence="2 3">
    <name type="scientific">Pedobacter hartonius</name>
    <dbReference type="NCBI Taxonomy" id="425514"/>
    <lineage>
        <taxon>Bacteria</taxon>
        <taxon>Pseudomonadati</taxon>
        <taxon>Bacteroidota</taxon>
        <taxon>Sphingobacteriia</taxon>
        <taxon>Sphingobacteriales</taxon>
        <taxon>Sphingobacteriaceae</taxon>
        <taxon>Pedobacter</taxon>
    </lineage>
</organism>
<dbReference type="EMBL" id="FNRA01000010">
    <property type="protein sequence ID" value="SEB09837.1"/>
    <property type="molecule type" value="Genomic_DNA"/>
</dbReference>
<dbReference type="Proteomes" id="UP000198850">
    <property type="component" value="Unassembled WGS sequence"/>
</dbReference>
<dbReference type="Pfam" id="PF04101">
    <property type="entry name" value="Glyco_tran_28_C"/>
    <property type="match status" value="1"/>
</dbReference>
<accession>A0A1H4GK02</accession>